<protein>
    <submittedName>
        <fullName evidence="6">MobA/MobL protein</fullName>
    </submittedName>
</protein>
<evidence type="ECO:0000313" key="7">
    <source>
        <dbReference type="Proteomes" id="UP000006875"/>
    </source>
</evidence>
<evidence type="ECO:0000256" key="2">
    <source>
        <dbReference type="ARBA" id="ARBA00022971"/>
    </source>
</evidence>
<keyword evidence="6" id="KW-0614">Plasmid</keyword>
<dbReference type="KEGG" id="ipo:Ilyop_2878"/>
<evidence type="ECO:0000256" key="1">
    <source>
        <dbReference type="ARBA" id="ARBA00010873"/>
    </source>
</evidence>
<dbReference type="eggNOG" id="COG3843">
    <property type="taxonomic scope" value="Bacteria"/>
</dbReference>
<comment type="similarity">
    <text evidence="1">Belongs to the MobA/MobL family.</text>
</comment>
<evidence type="ECO:0000256" key="3">
    <source>
        <dbReference type="SAM" id="Coils"/>
    </source>
</evidence>
<evidence type="ECO:0000259" key="5">
    <source>
        <dbReference type="Pfam" id="PF03389"/>
    </source>
</evidence>
<dbReference type="EMBL" id="CP002283">
    <property type="protein sequence ID" value="ADO84625.1"/>
    <property type="molecule type" value="Genomic_DNA"/>
</dbReference>
<evidence type="ECO:0000313" key="6">
    <source>
        <dbReference type="EMBL" id="ADO84625.1"/>
    </source>
</evidence>
<evidence type="ECO:0000256" key="4">
    <source>
        <dbReference type="SAM" id="MobiDB-lite"/>
    </source>
</evidence>
<accession>E3HE13</accession>
<feature type="compositionally biased region" description="Polar residues" evidence="4">
    <location>
        <begin position="705"/>
        <end position="715"/>
    </location>
</feature>
<dbReference type="InterPro" id="IPR005053">
    <property type="entry name" value="MobA_MobL"/>
</dbReference>
<keyword evidence="3" id="KW-0175">Coiled coil</keyword>
<dbReference type="RefSeq" id="WP_013389277.1">
    <property type="nucleotide sequence ID" value="NC_014634.1"/>
</dbReference>
<keyword evidence="7" id="KW-1185">Reference proteome</keyword>
<feature type="compositionally biased region" description="Basic and acidic residues" evidence="4">
    <location>
        <begin position="742"/>
        <end position="755"/>
    </location>
</feature>
<dbReference type="HOGENOM" id="CLU_365142_0_0_0"/>
<gene>
    <name evidence="6" type="ordered locus">Ilyop_2878</name>
</gene>
<dbReference type="Pfam" id="PF03389">
    <property type="entry name" value="MobA_MobL"/>
    <property type="match status" value="1"/>
</dbReference>
<feature type="domain" description="MobA/MobL protein" evidence="5">
    <location>
        <begin position="21"/>
        <end position="201"/>
    </location>
</feature>
<dbReference type="AlphaFoldDB" id="E3HE13"/>
<dbReference type="Proteomes" id="UP000006875">
    <property type="component" value="Plasmid pILYOP02"/>
</dbReference>
<dbReference type="OrthoDB" id="1634048at2"/>
<feature type="coiled-coil region" evidence="3">
    <location>
        <begin position="619"/>
        <end position="646"/>
    </location>
</feature>
<keyword evidence="2" id="KW-0184">Conjugation</keyword>
<sequence length="755" mass="89097">MANYHLTYKIGNIGFGGPHAEYITRSGKYSKSHKKEELQYKNSGNMPQWGIEDPVKFWQAADIFENVNGRSYREFEVSLPNELSIDENIKLMNEFKDIMLGRDFAYTYAIHRSYNNGQENTHAHFMFTERKNDGIERDPDAFFKRANFRYPNKGGAKKDRIWQKKEVLLNARKQFAAITNKHLEMAGFKDRVDHRSIKDQLNEALENNDINKVEYLTRPAVNISGNLLNKVERNLSTLEKKSLSEFQEARQLKIEKEKEYRTRTSPLEKKDILLKIKEIDKKLDKNKLKKSTLNSITNGDYYKFLNRNFKLKKELKIDPTNMDIKTKLDDLRAKINDIEEYLPETSKYIAKYRALERAYTSKKEALIEELENRFGIKKTDSEKHIKENSLDNIKSNINISKLRRTVDLSSYLSIKDSLERIDYNIKHLSKGNPGRDLKKLKLEKKVLEKELSKSKLPDKETLETYNIEKLIRLRWEYLTSKLNIDNFKKKTTDINNSENRPRYSKLIHKAVMLEKLIERQEATVKKISKPKILEISLDYKRKEENKQGRLKNGVKKLENLLKSEEMLEKKALNKLTKGKYSYLEKQKIQLNNMICEFKEERRILENKLQLTSKIYFIQSRKLNKKINTLNSKIDPLEKKYNHLTKEHSKLYKAVDPKLLKDQVKEVSNNIYKALNRTKMELSSSKGKIIICNNMQKSYRPLTRSYSVSHSKQNSRNLKKIGDLFQEDSKPNDIKQSMKPKIFKREDDKDIAELER</sequence>
<dbReference type="Gene3D" id="3.30.930.30">
    <property type="match status" value="1"/>
</dbReference>
<proteinExistence type="inferred from homology"/>
<name>E3HE13_ILYPC</name>
<organism evidence="6 7">
    <name type="scientific">Ilyobacter polytropus (strain ATCC 51220 / DSM 2926 / LMG 16218 / CuHBu1)</name>
    <dbReference type="NCBI Taxonomy" id="572544"/>
    <lineage>
        <taxon>Bacteria</taxon>
        <taxon>Fusobacteriati</taxon>
        <taxon>Fusobacteriota</taxon>
        <taxon>Fusobacteriia</taxon>
        <taxon>Fusobacteriales</taxon>
        <taxon>Fusobacteriaceae</taxon>
        <taxon>Ilyobacter</taxon>
    </lineage>
</organism>
<feature type="region of interest" description="Disordered" evidence="4">
    <location>
        <begin position="705"/>
        <end position="755"/>
    </location>
</feature>
<reference evidence="6 7" key="1">
    <citation type="journal article" date="2010" name="Stand. Genomic Sci.">
        <title>Complete genome sequence of Ilyobacter polytropus type strain (CuHbu1).</title>
        <authorList>
            <person name="Sikorski J."/>
            <person name="Chertkov O."/>
            <person name="Lapidus A."/>
            <person name="Nolan M."/>
            <person name="Lucas S."/>
            <person name="Del Rio T.G."/>
            <person name="Tice H."/>
            <person name="Cheng J.F."/>
            <person name="Tapia R."/>
            <person name="Han C."/>
            <person name="Goodwin L."/>
            <person name="Pitluck S."/>
            <person name="Liolios K."/>
            <person name="Ivanova N."/>
            <person name="Mavromatis K."/>
            <person name="Mikhailova N."/>
            <person name="Pati A."/>
            <person name="Chen A."/>
            <person name="Palaniappan K."/>
            <person name="Land M."/>
            <person name="Hauser L."/>
            <person name="Chang Y.J."/>
            <person name="Jeffries C.D."/>
            <person name="Brambilla E."/>
            <person name="Yasawong M."/>
            <person name="Rohde M."/>
            <person name="Pukall R."/>
            <person name="Spring S."/>
            <person name="Goker M."/>
            <person name="Woyke T."/>
            <person name="Bristow J."/>
            <person name="Eisen J.A."/>
            <person name="Markowitz V."/>
            <person name="Hugenholtz P."/>
            <person name="Kyrpides N.C."/>
            <person name="Klenk H.P."/>
        </authorList>
    </citation>
    <scope>NUCLEOTIDE SEQUENCE [LARGE SCALE GENOMIC DNA]</scope>
    <source>
        <strain evidence="7">ATCC 51220 / DSM 2926 / LMG 16218 / CuHBu1</strain>
        <plasmid evidence="7">pILYOP02</plasmid>
    </source>
</reference>
<geneLocation type="plasmid" evidence="6 7">
    <name>pILYOP02</name>
</geneLocation>
<feature type="coiled-coil region" evidence="3">
    <location>
        <begin position="540"/>
        <end position="574"/>
    </location>
</feature>